<feature type="domain" description="Histidine kinase" evidence="15">
    <location>
        <begin position="316"/>
        <end position="542"/>
    </location>
</feature>
<keyword evidence="14" id="KW-0812">Transmembrane</keyword>
<dbReference type="InterPro" id="IPR003661">
    <property type="entry name" value="HisK_dim/P_dom"/>
</dbReference>
<dbReference type="SUPFAM" id="SSF47384">
    <property type="entry name" value="Homodimeric domain of signal transducing histidine kinase"/>
    <property type="match status" value="1"/>
</dbReference>
<dbReference type="Pfam" id="PF02518">
    <property type="entry name" value="HATPase_c"/>
    <property type="match status" value="1"/>
</dbReference>
<proteinExistence type="predicted"/>
<evidence type="ECO:0000256" key="13">
    <source>
        <dbReference type="SAM" id="MobiDB-lite"/>
    </source>
</evidence>
<dbReference type="PROSITE" id="PS50885">
    <property type="entry name" value="HAMP"/>
    <property type="match status" value="1"/>
</dbReference>
<sequence>MKSTLLSTRLLFNSLLGMLVVVAAAMAGVAWHQVQSARDSQRSHVFSLVTAASAELGHMLVEQNAKQLPSALPWQMEERLRNQLNEFGGPDVLTSLGVLVEVVREIPGEVEPKRRFTRVGFFDVPTFKPSISGQSPDASVLEAIILAADGAPYAVSSRFVNSGAKGTKNEELSEWITAASPILLPDGTRLGFLVARQPLFQFRHLLAARKTVSMITLAVGAGLVPGLLLAIGLGRRIGMRVRRLADGLHALRQCIWTYRLPQKGTDDISEASRVYNDTIEHLAAEEQRKQALIQECISAKKLAESAMETKSDFLANMSHEIRTPMNGIIGTTSLLLDMNLGPEQRELVKMIRTSGESLLHLINDILDFSKLESAKMELERMPVNMEKLFQESMSIFAYKAAEKGIELNYHVFDTLPRHISSDFQRLKQILVNLLGNAVKFTDRGEILALAQPVLRPRPQGGGEQMYVQVSVRDTGIGIPASKVSRLFQAFTQADQSTTRKYGGTGLGLAISRRLCRLLSGEINVVSEEGRGSNFYFEIPLEVAPEDNESLAEEVHCLASVKGRSVLVLSPHETTSSIVLHHCRNFGMVADARTLTPGAATRQLFDDAPSVVVIDIPSFSGDEASRLSLELAARGLAVVGMVPIAHEQVKKIFHSVLGGQCLFVHKPAGRRDLLRALAQLCMEPRPAPRAVPIALPPGSLSGPFRDENEVAPAAPVPLVTAASTEATPAPPPSAPRAAAKESSGANATASFASEHPARILLVEDQPMNQKLARLMLARLGYNEVDIAENGREAIELVARTPYDLVFMDLQMPEMGGEDATRAIRNNFLLKHQPIIVAVTGHALSGVREECISAGMNDFVTKPVSLDMLREVISRTIRPGQDVVMRG</sequence>
<dbReference type="Proteomes" id="UP000253426">
    <property type="component" value="Unassembled WGS sequence"/>
</dbReference>
<dbReference type="SUPFAM" id="SSF55874">
    <property type="entry name" value="ATPase domain of HSP90 chaperone/DNA topoisomerase II/histidine kinase"/>
    <property type="match status" value="1"/>
</dbReference>
<feature type="domain" description="HAMP" evidence="17">
    <location>
        <begin position="235"/>
        <end position="287"/>
    </location>
</feature>
<evidence type="ECO:0000259" key="16">
    <source>
        <dbReference type="PROSITE" id="PS50110"/>
    </source>
</evidence>
<dbReference type="PROSITE" id="PS50109">
    <property type="entry name" value="HIS_KIN"/>
    <property type="match status" value="1"/>
</dbReference>
<dbReference type="InterPro" id="IPR011006">
    <property type="entry name" value="CheY-like_superfamily"/>
</dbReference>
<dbReference type="CDD" id="cd16922">
    <property type="entry name" value="HATPase_EvgS-ArcB-TorS-like"/>
    <property type="match status" value="1"/>
</dbReference>
<accession>A0A366H5N8</accession>
<evidence type="ECO:0000313" key="19">
    <source>
        <dbReference type="Proteomes" id="UP000253426"/>
    </source>
</evidence>
<keyword evidence="14" id="KW-0472">Membrane</keyword>
<evidence type="ECO:0000256" key="14">
    <source>
        <dbReference type="SAM" id="Phobius"/>
    </source>
</evidence>
<dbReference type="Gene3D" id="3.40.50.2300">
    <property type="match status" value="1"/>
</dbReference>
<dbReference type="CDD" id="cd00082">
    <property type="entry name" value="HisKA"/>
    <property type="match status" value="1"/>
</dbReference>
<evidence type="ECO:0000256" key="12">
    <source>
        <dbReference type="PROSITE-ProRule" id="PRU00169"/>
    </source>
</evidence>
<evidence type="ECO:0000256" key="4">
    <source>
        <dbReference type="ARBA" id="ARBA00022553"/>
    </source>
</evidence>
<dbReference type="RefSeq" id="WP_113961600.1">
    <property type="nucleotide sequence ID" value="NZ_QNRR01000014.1"/>
</dbReference>
<evidence type="ECO:0000256" key="5">
    <source>
        <dbReference type="ARBA" id="ARBA00022679"/>
    </source>
</evidence>
<dbReference type="SMART" id="SM00388">
    <property type="entry name" value="HisKA"/>
    <property type="match status" value="1"/>
</dbReference>
<dbReference type="OrthoDB" id="9809348at2"/>
<evidence type="ECO:0000313" key="18">
    <source>
        <dbReference type="EMBL" id="RBP37377.1"/>
    </source>
</evidence>
<feature type="domain" description="Response regulatory" evidence="16">
    <location>
        <begin position="757"/>
        <end position="875"/>
    </location>
</feature>
<keyword evidence="14" id="KW-1133">Transmembrane helix</keyword>
<dbReference type="InterPro" id="IPR004358">
    <property type="entry name" value="Sig_transdc_His_kin-like_C"/>
</dbReference>
<dbReference type="FunFam" id="1.10.287.130:FF:000002">
    <property type="entry name" value="Two-component osmosensing histidine kinase"/>
    <property type="match status" value="1"/>
</dbReference>
<keyword evidence="8" id="KW-0067">ATP-binding</keyword>
<dbReference type="Pfam" id="PF00512">
    <property type="entry name" value="HisKA"/>
    <property type="match status" value="1"/>
</dbReference>
<evidence type="ECO:0000259" key="15">
    <source>
        <dbReference type="PROSITE" id="PS50109"/>
    </source>
</evidence>
<keyword evidence="5" id="KW-0808">Transferase</keyword>
<evidence type="ECO:0000256" key="7">
    <source>
        <dbReference type="ARBA" id="ARBA00022777"/>
    </source>
</evidence>
<dbReference type="InterPro" id="IPR036097">
    <property type="entry name" value="HisK_dim/P_sf"/>
</dbReference>
<dbReference type="SMART" id="SM00448">
    <property type="entry name" value="REC"/>
    <property type="match status" value="1"/>
</dbReference>
<evidence type="ECO:0000256" key="11">
    <source>
        <dbReference type="ARBA" id="ARBA00068150"/>
    </source>
</evidence>
<feature type="region of interest" description="Disordered" evidence="13">
    <location>
        <begin position="721"/>
        <end position="747"/>
    </location>
</feature>
<keyword evidence="9" id="KW-0902">Two-component regulatory system</keyword>
<dbReference type="AlphaFoldDB" id="A0A366H5N8"/>
<dbReference type="Gene3D" id="1.10.287.130">
    <property type="match status" value="1"/>
</dbReference>
<keyword evidence="7 18" id="KW-0418">Kinase</keyword>
<dbReference type="PRINTS" id="PR00344">
    <property type="entry name" value="BCTRLSENSOR"/>
</dbReference>
<keyword evidence="19" id="KW-1185">Reference proteome</keyword>
<protein>
    <recommendedName>
        <fullName evidence="11">Sensory/regulatory protein RpfC</fullName>
        <ecNumber evidence="3">2.7.13.3</ecNumber>
    </recommendedName>
</protein>
<dbReference type="Pfam" id="PF00072">
    <property type="entry name" value="Response_reg"/>
    <property type="match status" value="1"/>
</dbReference>
<evidence type="ECO:0000256" key="10">
    <source>
        <dbReference type="ARBA" id="ARBA00064003"/>
    </source>
</evidence>
<organism evidence="18 19">
    <name type="scientific">Roseimicrobium gellanilyticum</name>
    <dbReference type="NCBI Taxonomy" id="748857"/>
    <lineage>
        <taxon>Bacteria</taxon>
        <taxon>Pseudomonadati</taxon>
        <taxon>Verrucomicrobiota</taxon>
        <taxon>Verrucomicrobiia</taxon>
        <taxon>Verrucomicrobiales</taxon>
        <taxon>Verrucomicrobiaceae</taxon>
        <taxon>Roseimicrobium</taxon>
    </lineage>
</organism>
<dbReference type="Gene3D" id="3.30.565.10">
    <property type="entry name" value="Histidine kinase-like ATPase, C-terminal domain"/>
    <property type="match status" value="1"/>
</dbReference>
<evidence type="ECO:0000256" key="9">
    <source>
        <dbReference type="ARBA" id="ARBA00023012"/>
    </source>
</evidence>
<dbReference type="PANTHER" id="PTHR45339:SF5">
    <property type="entry name" value="HISTIDINE KINASE"/>
    <property type="match status" value="1"/>
</dbReference>
<keyword evidence="6" id="KW-0547">Nucleotide-binding</keyword>
<dbReference type="InterPro" id="IPR003594">
    <property type="entry name" value="HATPase_dom"/>
</dbReference>
<dbReference type="InterPro" id="IPR005467">
    <property type="entry name" value="His_kinase_dom"/>
</dbReference>
<dbReference type="Gene3D" id="6.10.340.10">
    <property type="match status" value="1"/>
</dbReference>
<dbReference type="InterPro" id="IPR003660">
    <property type="entry name" value="HAMP_dom"/>
</dbReference>
<dbReference type="CDD" id="cd17546">
    <property type="entry name" value="REC_hyHK_CKI1_RcsC-like"/>
    <property type="match status" value="1"/>
</dbReference>
<comment type="subcellular location">
    <subcellularLocation>
        <location evidence="2">Membrane</location>
    </subcellularLocation>
</comment>
<dbReference type="GO" id="GO:0016020">
    <property type="term" value="C:membrane"/>
    <property type="evidence" value="ECO:0007669"/>
    <property type="project" value="UniProtKB-SubCell"/>
</dbReference>
<dbReference type="InterPro" id="IPR036890">
    <property type="entry name" value="HATPase_C_sf"/>
</dbReference>
<dbReference type="GO" id="GO:0005524">
    <property type="term" value="F:ATP binding"/>
    <property type="evidence" value="ECO:0007669"/>
    <property type="project" value="UniProtKB-KW"/>
</dbReference>
<reference evidence="18 19" key="1">
    <citation type="submission" date="2018-06" db="EMBL/GenBank/DDBJ databases">
        <title>Genomic Encyclopedia of Type Strains, Phase IV (KMG-IV): sequencing the most valuable type-strain genomes for metagenomic binning, comparative biology and taxonomic classification.</title>
        <authorList>
            <person name="Goeker M."/>
        </authorList>
    </citation>
    <scope>NUCLEOTIDE SEQUENCE [LARGE SCALE GENOMIC DNA]</scope>
    <source>
        <strain evidence="18 19">DSM 25532</strain>
    </source>
</reference>
<dbReference type="SMART" id="SM00387">
    <property type="entry name" value="HATPase_c"/>
    <property type="match status" value="1"/>
</dbReference>
<dbReference type="PROSITE" id="PS50110">
    <property type="entry name" value="RESPONSE_REGULATORY"/>
    <property type="match status" value="1"/>
</dbReference>
<dbReference type="EMBL" id="QNRR01000014">
    <property type="protein sequence ID" value="RBP37377.1"/>
    <property type="molecule type" value="Genomic_DNA"/>
</dbReference>
<dbReference type="EC" id="2.7.13.3" evidence="3"/>
<feature type="modified residue" description="4-aspartylphosphate" evidence="12">
    <location>
        <position position="807"/>
    </location>
</feature>
<evidence type="ECO:0000256" key="3">
    <source>
        <dbReference type="ARBA" id="ARBA00012438"/>
    </source>
</evidence>
<evidence type="ECO:0000256" key="8">
    <source>
        <dbReference type="ARBA" id="ARBA00022840"/>
    </source>
</evidence>
<comment type="subunit">
    <text evidence="10">At low DSF concentrations, interacts with RpfF.</text>
</comment>
<gene>
    <name evidence="18" type="ORF">DES53_114115</name>
</gene>
<keyword evidence="4 12" id="KW-0597">Phosphoprotein</keyword>
<dbReference type="GO" id="GO:0000155">
    <property type="term" value="F:phosphorelay sensor kinase activity"/>
    <property type="evidence" value="ECO:0007669"/>
    <property type="project" value="InterPro"/>
</dbReference>
<feature type="transmembrane region" description="Helical" evidence="14">
    <location>
        <begin position="212"/>
        <end position="233"/>
    </location>
</feature>
<dbReference type="PANTHER" id="PTHR45339">
    <property type="entry name" value="HYBRID SIGNAL TRANSDUCTION HISTIDINE KINASE J"/>
    <property type="match status" value="1"/>
</dbReference>
<evidence type="ECO:0000256" key="2">
    <source>
        <dbReference type="ARBA" id="ARBA00004370"/>
    </source>
</evidence>
<evidence type="ECO:0000256" key="1">
    <source>
        <dbReference type="ARBA" id="ARBA00000085"/>
    </source>
</evidence>
<comment type="catalytic activity">
    <reaction evidence="1">
        <text>ATP + protein L-histidine = ADP + protein N-phospho-L-histidine.</text>
        <dbReference type="EC" id="2.7.13.3"/>
    </reaction>
</comment>
<evidence type="ECO:0000259" key="17">
    <source>
        <dbReference type="PROSITE" id="PS50885"/>
    </source>
</evidence>
<dbReference type="FunFam" id="3.30.565.10:FF:000010">
    <property type="entry name" value="Sensor histidine kinase RcsC"/>
    <property type="match status" value="1"/>
</dbReference>
<dbReference type="InterPro" id="IPR001789">
    <property type="entry name" value="Sig_transdc_resp-reg_receiver"/>
</dbReference>
<name>A0A366H5N8_9BACT</name>
<comment type="caution">
    <text evidence="18">The sequence shown here is derived from an EMBL/GenBank/DDBJ whole genome shotgun (WGS) entry which is preliminary data.</text>
</comment>
<evidence type="ECO:0000256" key="6">
    <source>
        <dbReference type="ARBA" id="ARBA00022741"/>
    </source>
</evidence>
<dbReference type="SUPFAM" id="SSF52172">
    <property type="entry name" value="CheY-like"/>
    <property type="match status" value="1"/>
</dbReference>